<sequence>MKTHSAEQFIDGIRIEAYGTASDSPPLLFVHGGCQGSWAWEKVAPRLAQNGRHAVCLNWYGHHGSRSLGKSRALRRSLLDVTTEIDIVARSLDSAPVLVAHGMGAVPSLAYAAENPVAALVLLTPVLPAGFGGGSIDLMVDGASMWLPPRGLIKPLWWAGVSDEEARRYASLLVPESPRAVLEATRWLCRVDTDKVRVPALVIAGGADPLIPAEVKSLAEAIGATFLLHEGEGHGMPLNPVWSEVSAEIDEWLGALN</sequence>
<protein>
    <recommendedName>
        <fullName evidence="1">AB hydrolase-1 domain-containing protein</fullName>
    </recommendedName>
</protein>
<evidence type="ECO:0000313" key="2">
    <source>
        <dbReference type="EMBL" id="ORW66185.1"/>
    </source>
</evidence>
<evidence type="ECO:0000259" key="1">
    <source>
        <dbReference type="Pfam" id="PF12697"/>
    </source>
</evidence>
<dbReference type="RefSeq" id="WP_085257942.1">
    <property type="nucleotide sequence ID" value="NZ_AP022573.1"/>
</dbReference>
<dbReference type="Pfam" id="PF12697">
    <property type="entry name" value="Abhydrolase_6"/>
    <property type="match status" value="1"/>
</dbReference>
<feature type="domain" description="AB hydrolase-1" evidence="1">
    <location>
        <begin position="27"/>
        <end position="240"/>
    </location>
</feature>
<name>A0AAJ3TUW2_9MYCO</name>
<dbReference type="Gene3D" id="3.40.50.1820">
    <property type="entry name" value="alpha/beta hydrolase"/>
    <property type="match status" value="1"/>
</dbReference>
<dbReference type="InterPro" id="IPR050228">
    <property type="entry name" value="Carboxylesterase_BioH"/>
</dbReference>
<dbReference type="EMBL" id="LQPR01000068">
    <property type="protein sequence ID" value="ORW66185.1"/>
    <property type="molecule type" value="Genomic_DNA"/>
</dbReference>
<dbReference type="AlphaFoldDB" id="A0AAJ3TUW2"/>
<dbReference type="PANTHER" id="PTHR43194">
    <property type="entry name" value="HYDROLASE ALPHA/BETA FOLD FAMILY"/>
    <property type="match status" value="1"/>
</dbReference>
<organism evidence="2 3">
    <name type="scientific">Mycobacterium saskatchewanense</name>
    <dbReference type="NCBI Taxonomy" id="220927"/>
    <lineage>
        <taxon>Bacteria</taxon>
        <taxon>Bacillati</taxon>
        <taxon>Actinomycetota</taxon>
        <taxon>Actinomycetes</taxon>
        <taxon>Mycobacteriales</taxon>
        <taxon>Mycobacteriaceae</taxon>
        <taxon>Mycobacterium</taxon>
        <taxon>Mycobacterium simiae complex</taxon>
    </lineage>
</organism>
<dbReference type="GO" id="GO:0003824">
    <property type="term" value="F:catalytic activity"/>
    <property type="evidence" value="ECO:0007669"/>
    <property type="project" value="UniProtKB-ARBA"/>
</dbReference>
<dbReference type="SUPFAM" id="SSF53474">
    <property type="entry name" value="alpha/beta-Hydrolases"/>
    <property type="match status" value="1"/>
</dbReference>
<accession>A0AAJ3TUW2</accession>
<dbReference type="PANTHER" id="PTHR43194:SF2">
    <property type="entry name" value="PEROXISOMAL MEMBRANE PROTEIN LPX1"/>
    <property type="match status" value="1"/>
</dbReference>
<dbReference type="InterPro" id="IPR029058">
    <property type="entry name" value="AB_hydrolase_fold"/>
</dbReference>
<gene>
    <name evidence="2" type="ORF">AWC23_23330</name>
</gene>
<keyword evidence="3" id="KW-1185">Reference proteome</keyword>
<comment type="caution">
    <text evidence="2">The sequence shown here is derived from an EMBL/GenBank/DDBJ whole genome shotgun (WGS) entry which is preliminary data.</text>
</comment>
<dbReference type="Proteomes" id="UP000193387">
    <property type="component" value="Unassembled WGS sequence"/>
</dbReference>
<reference evidence="2 3" key="1">
    <citation type="submission" date="2016-01" db="EMBL/GenBank/DDBJ databases">
        <title>The new phylogeny of the genus Mycobacterium.</title>
        <authorList>
            <person name="Tarcisio F."/>
            <person name="Conor M."/>
            <person name="Antonella G."/>
            <person name="Elisabetta G."/>
            <person name="Giulia F.S."/>
            <person name="Sara T."/>
            <person name="Anna F."/>
            <person name="Clotilde B."/>
            <person name="Roberto B."/>
            <person name="Veronica D.S."/>
            <person name="Fabio R."/>
            <person name="Monica P."/>
            <person name="Olivier J."/>
            <person name="Enrico T."/>
            <person name="Nicola S."/>
        </authorList>
    </citation>
    <scope>NUCLEOTIDE SEQUENCE [LARGE SCALE GENOMIC DNA]</scope>
    <source>
        <strain evidence="2 3">DSM 44616</strain>
    </source>
</reference>
<evidence type="ECO:0000313" key="3">
    <source>
        <dbReference type="Proteomes" id="UP000193387"/>
    </source>
</evidence>
<dbReference type="InterPro" id="IPR000073">
    <property type="entry name" value="AB_hydrolase_1"/>
</dbReference>
<proteinExistence type="predicted"/>